<name>A0ABW5RRF5_9BACI</name>
<evidence type="ECO:0000313" key="2">
    <source>
        <dbReference type="EMBL" id="MFD2681267.1"/>
    </source>
</evidence>
<feature type="compositionally biased region" description="Basic and acidic residues" evidence="1">
    <location>
        <begin position="1"/>
        <end position="29"/>
    </location>
</feature>
<organism evidence="2 3">
    <name type="scientific">Bacillus seohaeanensis</name>
    <dbReference type="NCBI Taxonomy" id="284580"/>
    <lineage>
        <taxon>Bacteria</taxon>
        <taxon>Bacillati</taxon>
        <taxon>Bacillota</taxon>
        <taxon>Bacilli</taxon>
        <taxon>Bacillales</taxon>
        <taxon>Bacillaceae</taxon>
        <taxon>Bacillus</taxon>
    </lineage>
</organism>
<comment type="caution">
    <text evidence="2">The sequence shown here is derived from an EMBL/GenBank/DDBJ whole genome shotgun (WGS) entry which is preliminary data.</text>
</comment>
<proteinExistence type="predicted"/>
<dbReference type="EMBL" id="JBHUMF010000028">
    <property type="protein sequence ID" value="MFD2681267.1"/>
    <property type="molecule type" value="Genomic_DNA"/>
</dbReference>
<gene>
    <name evidence="2" type="ORF">ACFSUL_10975</name>
</gene>
<dbReference type="Proteomes" id="UP001597506">
    <property type="component" value="Unassembled WGS sequence"/>
</dbReference>
<dbReference type="RefSeq" id="WP_377935331.1">
    <property type="nucleotide sequence ID" value="NZ_JBHUMF010000028.1"/>
</dbReference>
<reference evidence="3" key="1">
    <citation type="journal article" date="2019" name="Int. J. Syst. Evol. Microbiol.">
        <title>The Global Catalogue of Microorganisms (GCM) 10K type strain sequencing project: providing services to taxonomists for standard genome sequencing and annotation.</title>
        <authorList>
            <consortium name="The Broad Institute Genomics Platform"/>
            <consortium name="The Broad Institute Genome Sequencing Center for Infectious Disease"/>
            <person name="Wu L."/>
            <person name="Ma J."/>
        </authorList>
    </citation>
    <scope>NUCLEOTIDE SEQUENCE [LARGE SCALE GENOMIC DNA]</scope>
    <source>
        <strain evidence="3">KCTC 3913</strain>
    </source>
</reference>
<keyword evidence="3" id="KW-1185">Reference proteome</keyword>
<evidence type="ECO:0000313" key="3">
    <source>
        <dbReference type="Proteomes" id="UP001597506"/>
    </source>
</evidence>
<protein>
    <submittedName>
        <fullName evidence="2">DUF3941 domain-containing protein</fullName>
    </submittedName>
</protein>
<evidence type="ECO:0000256" key="1">
    <source>
        <dbReference type="SAM" id="MobiDB-lite"/>
    </source>
</evidence>
<feature type="region of interest" description="Disordered" evidence="1">
    <location>
        <begin position="1"/>
        <end position="43"/>
    </location>
</feature>
<sequence length="43" mass="5046">MSRTSDNDKKAVDNNAVRHEKNMEKEKNRKAGKNQYSKKTDHL</sequence>
<accession>A0ABW5RRF5</accession>